<keyword evidence="3" id="KW-1185">Reference proteome</keyword>
<dbReference type="OrthoDB" id="198977at2759"/>
<evidence type="ECO:0000313" key="2">
    <source>
        <dbReference type="EMBL" id="CAD7668778.1"/>
    </source>
</evidence>
<feature type="compositionally biased region" description="Low complexity" evidence="1">
    <location>
        <begin position="106"/>
        <end position="118"/>
    </location>
</feature>
<dbReference type="AlphaFoldDB" id="A0A7R9MV77"/>
<dbReference type="Proteomes" id="UP000728032">
    <property type="component" value="Unassembled WGS sequence"/>
</dbReference>
<reference evidence="2" key="1">
    <citation type="submission" date="2020-11" db="EMBL/GenBank/DDBJ databases">
        <authorList>
            <person name="Tran Van P."/>
        </authorList>
    </citation>
    <scope>NUCLEOTIDE SEQUENCE</scope>
</reference>
<evidence type="ECO:0000313" key="3">
    <source>
        <dbReference type="Proteomes" id="UP000728032"/>
    </source>
</evidence>
<feature type="non-terminal residue" evidence="2">
    <location>
        <position position="1"/>
    </location>
</feature>
<accession>A0A7R9MV77</accession>
<name>A0A7R9MV77_9ACAR</name>
<dbReference type="EMBL" id="OC976493">
    <property type="protein sequence ID" value="CAD7668778.1"/>
    <property type="molecule type" value="Genomic_DNA"/>
</dbReference>
<proteinExistence type="predicted"/>
<feature type="non-terminal residue" evidence="2">
    <location>
        <position position="153"/>
    </location>
</feature>
<gene>
    <name evidence="2" type="ORF">ONB1V03_LOCUS23647</name>
</gene>
<sequence>IRREFCVLKEEHSRVLMQMQEQSAHIQQLKDQNALLKAQKSAISPLNISAIDSSLPSDANSNECQELRLEIQNLLQQIQTRDNDITALRNELSVKVQESKTSGAIELQTENQNQNQNEGLLNENRELQELVSKLKSDLDINQSKSSSDSELLA</sequence>
<organism evidence="2">
    <name type="scientific">Oppiella nova</name>
    <dbReference type="NCBI Taxonomy" id="334625"/>
    <lineage>
        <taxon>Eukaryota</taxon>
        <taxon>Metazoa</taxon>
        <taxon>Ecdysozoa</taxon>
        <taxon>Arthropoda</taxon>
        <taxon>Chelicerata</taxon>
        <taxon>Arachnida</taxon>
        <taxon>Acari</taxon>
        <taxon>Acariformes</taxon>
        <taxon>Sarcoptiformes</taxon>
        <taxon>Oribatida</taxon>
        <taxon>Brachypylina</taxon>
        <taxon>Oppioidea</taxon>
        <taxon>Oppiidae</taxon>
        <taxon>Oppiella</taxon>
    </lineage>
</organism>
<feature type="region of interest" description="Disordered" evidence="1">
    <location>
        <begin position="99"/>
        <end position="118"/>
    </location>
</feature>
<dbReference type="EMBL" id="CAJPVJ010061668">
    <property type="protein sequence ID" value="CAG2184227.1"/>
    <property type="molecule type" value="Genomic_DNA"/>
</dbReference>
<protein>
    <submittedName>
        <fullName evidence="2">Uncharacterized protein</fullName>
    </submittedName>
</protein>
<evidence type="ECO:0000256" key="1">
    <source>
        <dbReference type="SAM" id="MobiDB-lite"/>
    </source>
</evidence>